<comment type="caution">
    <text evidence="12">The sequence shown here is derived from an EMBL/GenBank/DDBJ whole genome shotgun (WGS) entry which is preliminary data.</text>
</comment>
<comment type="catalytic activity">
    <reaction evidence="8 10">
        <text>(6R)-10-formyltetrahydrofolate + 5-amino-1-(5-phospho-beta-D-ribosyl)imidazole-4-carboxamide = 5-formamido-1-(5-phospho-D-ribosyl)imidazole-4-carboxamide + (6S)-5,6,7,8-tetrahydrofolate</text>
        <dbReference type="Rhea" id="RHEA:22192"/>
        <dbReference type="ChEBI" id="CHEBI:57453"/>
        <dbReference type="ChEBI" id="CHEBI:58467"/>
        <dbReference type="ChEBI" id="CHEBI:58475"/>
        <dbReference type="ChEBI" id="CHEBI:195366"/>
        <dbReference type="EC" id="2.1.2.3"/>
    </reaction>
</comment>
<evidence type="ECO:0000256" key="8">
    <source>
        <dbReference type="ARBA" id="ARBA00050488"/>
    </source>
</evidence>
<dbReference type="EMBL" id="ADVR01000004">
    <property type="protein sequence ID" value="EFO81823.1"/>
    <property type="molecule type" value="Genomic_DNA"/>
</dbReference>
<dbReference type="SMART" id="SM00798">
    <property type="entry name" value="AICARFT_IMPCHas"/>
    <property type="match status" value="1"/>
</dbReference>
<keyword evidence="7 10" id="KW-0511">Multifunctional enzyme</keyword>
<dbReference type="NCBIfam" id="NF002049">
    <property type="entry name" value="PRK00881.1"/>
    <property type="match status" value="1"/>
</dbReference>
<comment type="pathway">
    <text evidence="1 10">Purine metabolism; IMP biosynthesis via de novo pathway; IMP from 5-formamido-1-(5-phospho-D-ribosyl)imidazole-4-carboxamide: step 1/1.</text>
</comment>
<dbReference type="GO" id="GO:0006189">
    <property type="term" value="P:'de novo' IMP biosynthetic process"/>
    <property type="evidence" value="ECO:0007669"/>
    <property type="project" value="UniProtKB-UniRule"/>
</dbReference>
<dbReference type="Pfam" id="PF02142">
    <property type="entry name" value="MGS"/>
    <property type="match status" value="1"/>
</dbReference>
<feature type="domain" description="MGS-like" evidence="11">
    <location>
        <begin position="1"/>
        <end position="143"/>
    </location>
</feature>
<evidence type="ECO:0000256" key="7">
    <source>
        <dbReference type="ARBA" id="ARBA00023268"/>
    </source>
</evidence>
<organism evidence="12 13">
    <name type="scientific">Oscillochloris trichoides DG-6</name>
    <dbReference type="NCBI Taxonomy" id="765420"/>
    <lineage>
        <taxon>Bacteria</taxon>
        <taxon>Bacillati</taxon>
        <taxon>Chloroflexota</taxon>
        <taxon>Chloroflexia</taxon>
        <taxon>Chloroflexales</taxon>
        <taxon>Chloroflexineae</taxon>
        <taxon>Oscillochloridaceae</taxon>
        <taxon>Oscillochloris</taxon>
    </lineage>
</organism>
<accession>E1IA69</accession>
<sequence length="505" mass="53955">MRALISVYNKAGVVDFARDLAALGVEIVSTGNTKRLLAEAGIAARAVSDLTGFPEILDGRVKTLHPGIHAGLLARRDLPAHMAQLDEYGLLPIDIVVVNLYPFRETVARPDVTLEAAQEQIDIGGVALLRAAAKNFPAVLSLVDPSDYPDVLQGLRSGQISADLRRSLAAKTFAHTAAYDAAIAGYLAADPLPHTLPMAWPQAQSLRYGENPHQPAALYGDFHQLFEQLHGKELSYNNILDTGAAQELIEEFPASEAAAVAIIKHTNPCGVGTGPDLLTAWEHAFATDREAPYGGIIVANRPIDLALAQAIDEIFSEIVIGPDFAPEAFELLRKKKNRRLLKSLRPVARVGELSLRSVPGGVLAQIADRTPLSEEDSKVVTQRVPSPAEWQALRFAWRVVKHVKSNAIVYAAADRTLGIGAGQMSRVDSSRLAVWKAQNAGLSLAGSVLASDALFPFADGVEAAFAVGATAVIQPGGSVRDAEVIEAADKAGAAMVFTGRRHFRH</sequence>
<comment type="pathway">
    <text evidence="2 10">Purine metabolism; IMP biosynthesis via de novo pathway; 5-formamido-1-(5-phospho-D-ribosyl)imidazole-4-carboxamide from 5-amino-1-(5-phospho-D-ribosyl)imidazole-4-carboxamide (10-formyl THF route): step 1/1.</text>
</comment>
<dbReference type="STRING" id="765420.OSCT_0220"/>
<dbReference type="Gene3D" id="3.40.50.1380">
    <property type="entry name" value="Methylglyoxal synthase-like domain"/>
    <property type="match status" value="1"/>
</dbReference>
<evidence type="ECO:0000256" key="3">
    <source>
        <dbReference type="ARBA" id="ARBA00007667"/>
    </source>
</evidence>
<evidence type="ECO:0000256" key="1">
    <source>
        <dbReference type="ARBA" id="ARBA00004844"/>
    </source>
</evidence>
<dbReference type="SUPFAM" id="SSF52335">
    <property type="entry name" value="Methylglyoxal synthase-like"/>
    <property type="match status" value="1"/>
</dbReference>
<dbReference type="FunFam" id="3.40.50.1380:FF:000001">
    <property type="entry name" value="Bifunctional purine biosynthesis protein PurH"/>
    <property type="match status" value="1"/>
</dbReference>
<dbReference type="HOGENOM" id="CLU_016316_5_2_0"/>
<dbReference type="GO" id="GO:0003937">
    <property type="term" value="F:IMP cyclohydrolase activity"/>
    <property type="evidence" value="ECO:0007669"/>
    <property type="project" value="UniProtKB-UniRule"/>
</dbReference>
<dbReference type="InterPro" id="IPR036914">
    <property type="entry name" value="MGS-like_dom_sf"/>
</dbReference>
<dbReference type="CDD" id="cd01421">
    <property type="entry name" value="IMPCH"/>
    <property type="match status" value="1"/>
</dbReference>
<dbReference type="GO" id="GO:0004643">
    <property type="term" value="F:phosphoribosylaminoimidazolecarboxamide formyltransferase activity"/>
    <property type="evidence" value="ECO:0007669"/>
    <property type="project" value="UniProtKB-UniRule"/>
</dbReference>
<dbReference type="eggNOG" id="COG0138">
    <property type="taxonomic scope" value="Bacteria"/>
</dbReference>
<dbReference type="Gene3D" id="3.40.140.20">
    <property type="match status" value="2"/>
</dbReference>
<protein>
    <recommendedName>
        <fullName evidence="10">Bifunctional purine biosynthesis protein PurH</fullName>
    </recommendedName>
    <domain>
        <recommendedName>
            <fullName evidence="10">Phosphoribosylaminoimidazolecarboxamide formyltransferase</fullName>
            <ecNumber evidence="10">2.1.2.3</ecNumber>
        </recommendedName>
        <alternativeName>
            <fullName evidence="10">AICAR transformylase</fullName>
        </alternativeName>
    </domain>
    <domain>
        <recommendedName>
            <fullName evidence="10">IMP cyclohydrolase</fullName>
            <ecNumber evidence="10">3.5.4.10</ecNumber>
        </recommendedName>
        <alternativeName>
            <fullName evidence="10">ATIC</fullName>
        </alternativeName>
        <alternativeName>
            <fullName evidence="10">IMP synthase</fullName>
        </alternativeName>
        <alternativeName>
            <fullName evidence="10">Inosinicase</fullName>
        </alternativeName>
    </domain>
</protein>
<keyword evidence="5 10" id="KW-0658">Purine biosynthesis</keyword>
<comment type="catalytic activity">
    <reaction evidence="9 10">
        <text>IMP + H2O = 5-formamido-1-(5-phospho-D-ribosyl)imidazole-4-carboxamide</text>
        <dbReference type="Rhea" id="RHEA:18445"/>
        <dbReference type="ChEBI" id="CHEBI:15377"/>
        <dbReference type="ChEBI" id="CHEBI:58053"/>
        <dbReference type="ChEBI" id="CHEBI:58467"/>
        <dbReference type="EC" id="3.5.4.10"/>
    </reaction>
</comment>
<keyword evidence="4 10" id="KW-0808">Transferase</keyword>
<evidence type="ECO:0000256" key="5">
    <source>
        <dbReference type="ARBA" id="ARBA00022755"/>
    </source>
</evidence>
<keyword evidence="13" id="KW-1185">Reference proteome</keyword>
<evidence type="ECO:0000256" key="2">
    <source>
        <dbReference type="ARBA" id="ARBA00004954"/>
    </source>
</evidence>
<comment type="domain">
    <text evidence="10">The IMP cyclohydrolase activity resides in the N-terminal region.</text>
</comment>
<evidence type="ECO:0000256" key="4">
    <source>
        <dbReference type="ARBA" id="ARBA00022679"/>
    </source>
</evidence>
<dbReference type="PIRSF" id="PIRSF000414">
    <property type="entry name" value="AICARFT_IMPCHas"/>
    <property type="match status" value="1"/>
</dbReference>
<evidence type="ECO:0000256" key="10">
    <source>
        <dbReference type="HAMAP-Rule" id="MF_00139"/>
    </source>
</evidence>
<name>E1IA69_9CHLR</name>
<dbReference type="OrthoDB" id="9802065at2"/>
<dbReference type="EC" id="3.5.4.10" evidence="10"/>
<dbReference type="SMART" id="SM00851">
    <property type="entry name" value="MGS"/>
    <property type="match status" value="1"/>
</dbReference>
<dbReference type="NCBIfam" id="TIGR00355">
    <property type="entry name" value="purH"/>
    <property type="match status" value="1"/>
</dbReference>
<proteinExistence type="inferred from homology"/>
<dbReference type="Proteomes" id="UP000054010">
    <property type="component" value="Unassembled WGS sequence"/>
</dbReference>
<evidence type="ECO:0000259" key="11">
    <source>
        <dbReference type="PROSITE" id="PS51855"/>
    </source>
</evidence>
<keyword evidence="6 10" id="KW-0378">Hydrolase</keyword>
<dbReference type="GO" id="GO:0005829">
    <property type="term" value="C:cytosol"/>
    <property type="evidence" value="ECO:0007669"/>
    <property type="project" value="TreeGrafter"/>
</dbReference>
<dbReference type="InterPro" id="IPR011607">
    <property type="entry name" value="MGS-like_dom"/>
</dbReference>
<dbReference type="InterPro" id="IPR002695">
    <property type="entry name" value="PurH-like"/>
</dbReference>
<dbReference type="EC" id="2.1.2.3" evidence="10"/>
<gene>
    <name evidence="10" type="primary">purH</name>
    <name evidence="12" type="ORF">OSCT_0220</name>
</gene>
<dbReference type="UniPathway" id="UPA00074">
    <property type="reaction ID" value="UER00133"/>
</dbReference>
<dbReference type="InterPro" id="IPR024051">
    <property type="entry name" value="AICAR_Tfase_dup_dom_sf"/>
</dbReference>
<evidence type="ECO:0000313" key="13">
    <source>
        <dbReference type="Proteomes" id="UP000054010"/>
    </source>
</evidence>
<dbReference type="AlphaFoldDB" id="E1IA69"/>
<evidence type="ECO:0000313" key="12">
    <source>
        <dbReference type="EMBL" id="EFO81823.1"/>
    </source>
</evidence>
<dbReference type="PROSITE" id="PS51855">
    <property type="entry name" value="MGS"/>
    <property type="match status" value="1"/>
</dbReference>
<dbReference type="PANTHER" id="PTHR11692">
    <property type="entry name" value="BIFUNCTIONAL PURINE BIOSYNTHESIS PROTEIN PURH"/>
    <property type="match status" value="1"/>
</dbReference>
<evidence type="ECO:0000256" key="6">
    <source>
        <dbReference type="ARBA" id="ARBA00022801"/>
    </source>
</evidence>
<dbReference type="Pfam" id="PF01808">
    <property type="entry name" value="AICARFT_IMPCHas"/>
    <property type="match status" value="1"/>
</dbReference>
<evidence type="ECO:0000256" key="9">
    <source>
        <dbReference type="ARBA" id="ARBA00050687"/>
    </source>
</evidence>
<dbReference type="PANTHER" id="PTHR11692:SF0">
    <property type="entry name" value="BIFUNCTIONAL PURINE BIOSYNTHESIS PROTEIN ATIC"/>
    <property type="match status" value="1"/>
</dbReference>
<dbReference type="HAMAP" id="MF_00139">
    <property type="entry name" value="PurH"/>
    <property type="match status" value="1"/>
</dbReference>
<dbReference type="FunFam" id="3.40.140.20:FF:000001">
    <property type="entry name" value="Bifunctional purine biosynthesis protein PurH"/>
    <property type="match status" value="1"/>
</dbReference>
<comment type="similarity">
    <text evidence="3 10">Belongs to the PurH family.</text>
</comment>
<dbReference type="SUPFAM" id="SSF53927">
    <property type="entry name" value="Cytidine deaminase-like"/>
    <property type="match status" value="1"/>
</dbReference>
<reference evidence="12 13" key="1">
    <citation type="journal article" date="2011" name="J. Bacteriol.">
        <title>Draft genome sequence of the anoxygenic filamentous phototrophic bacterium Oscillochloris trichoides subsp. DG-6.</title>
        <authorList>
            <person name="Kuznetsov B.B."/>
            <person name="Ivanovsky R.N."/>
            <person name="Keppen O.I."/>
            <person name="Sukhacheva M.V."/>
            <person name="Bumazhkin B.K."/>
            <person name="Patutina E.O."/>
            <person name="Beletsky A.V."/>
            <person name="Mardanov A.V."/>
            <person name="Baslerov R.V."/>
            <person name="Panteleeva A.N."/>
            <person name="Kolganova T.V."/>
            <person name="Ravin N.V."/>
            <person name="Skryabin K.G."/>
        </authorList>
    </citation>
    <scope>NUCLEOTIDE SEQUENCE [LARGE SCALE GENOMIC DNA]</scope>
    <source>
        <strain evidence="12 13">DG-6</strain>
    </source>
</reference>
<dbReference type="InterPro" id="IPR016193">
    <property type="entry name" value="Cytidine_deaminase-like"/>
</dbReference>